<organism evidence="1 2">
    <name type="scientific">Halocatena marina</name>
    <dbReference type="NCBI Taxonomy" id="2934937"/>
    <lineage>
        <taxon>Archaea</taxon>
        <taxon>Methanobacteriati</taxon>
        <taxon>Methanobacteriota</taxon>
        <taxon>Stenosarchaea group</taxon>
        <taxon>Halobacteria</taxon>
        <taxon>Halobacteriales</taxon>
        <taxon>Natronomonadaceae</taxon>
        <taxon>Halocatena</taxon>
    </lineage>
</organism>
<comment type="caution">
    <text evidence="1">The sequence shown here is derived from an EMBL/GenBank/DDBJ whole genome shotgun (WGS) entry which is preliminary data.</text>
</comment>
<dbReference type="EMBL" id="JBHTAX010000007">
    <property type="protein sequence ID" value="MFC7193258.1"/>
    <property type="molecule type" value="Genomic_DNA"/>
</dbReference>
<dbReference type="AlphaFoldDB" id="A0ABD5YW06"/>
<accession>A0ABD5YW06</accession>
<evidence type="ECO:0000313" key="1">
    <source>
        <dbReference type="EMBL" id="MFC7193258.1"/>
    </source>
</evidence>
<gene>
    <name evidence="1" type="ORF">ACFQL7_28020</name>
</gene>
<dbReference type="Proteomes" id="UP001596417">
    <property type="component" value="Unassembled WGS sequence"/>
</dbReference>
<evidence type="ECO:0000313" key="2">
    <source>
        <dbReference type="Proteomes" id="UP001596417"/>
    </source>
</evidence>
<reference evidence="1 2" key="1">
    <citation type="journal article" date="2019" name="Int. J. Syst. Evol. Microbiol.">
        <title>The Global Catalogue of Microorganisms (GCM) 10K type strain sequencing project: providing services to taxonomists for standard genome sequencing and annotation.</title>
        <authorList>
            <consortium name="The Broad Institute Genomics Platform"/>
            <consortium name="The Broad Institute Genome Sequencing Center for Infectious Disease"/>
            <person name="Wu L."/>
            <person name="Ma J."/>
        </authorList>
    </citation>
    <scope>NUCLEOTIDE SEQUENCE [LARGE SCALE GENOMIC DNA]</scope>
    <source>
        <strain evidence="1 2">RDMS1</strain>
    </source>
</reference>
<sequence length="60" mass="6451">MILHGKDRPTTIEVMVDHAAGWKWVCGGGQQAYPNRLSPAATAIAITGNVKAVREHVTLI</sequence>
<protein>
    <submittedName>
        <fullName evidence="1">Uncharacterized protein</fullName>
    </submittedName>
</protein>
<dbReference type="RefSeq" id="WP_390207093.1">
    <property type="nucleotide sequence ID" value="NZ_JBHSZC010000006.1"/>
</dbReference>
<proteinExistence type="predicted"/>
<name>A0ABD5YW06_9EURY</name>
<keyword evidence="2" id="KW-1185">Reference proteome</keyword>